<protein>
    <submittedName>
        <fullName evidence="2">Uncharacterized protein</fullName>
    </submittedName>
</protein>
<keyword evidence="3" id="KW-1185">Reference proteome</keyword>
<gene>
    <name evidence="2" type="ORF">QWZ10_23555</name>
</gene>
<evidence type="ECO:0000313" key="3">
    <source>
        <dbReference type="Proteomes" id="UP001243846"/>
    </source>
</evidence>
<reference evidence="3" key="1">
    <citation type="journal article" date="2019" name="Int. J. Syst. Evol. Microbiol.">
        <title>The Global Catalogue of Microorganisms (GCM) 10K type strain sequencing project: providing services to taxonomists for standard genome sequencing and annotation.</title>
        <authorList>
            <consortium name="The Broad Institute Genomics Platform"/>
            <consortium name="The Broad Institute Genome Sequencing Center for Infectious Disease"/>
            <person name="Wu L."/>
            <person name="Ma J."/>
        </authorList>
    </citation>
    <scope>NUCLEOTIDE SEQUENCE [LARGE SCALE GENOMIC DNA]</scope>
    <source>
        <strain evidence="3">CECT 8482</strain>
    </source>
</reference>
<name>A0ABT8DFP9_9RHOB</name>
<feature type="compositionally biased region" description="Polar residues" evidence="1">
    <location>
        <begin position="79"/>
        <end position="98"/>
    </location>
</feature>
<dbReference type="EMBL" id="JAUFRC010000003">
    <property type="protein sequence ID" value="MDN3714010.1"/>
    <property type="molecule type" value="Genomic_DNA"/>
</dbReference>
<proteinExistence type="predicted"/>
<feature type="region of interest" description="Disordered" evidence="1">
    <location>
        <begin position="76"/>
        <end position="98"/>
    </location>
</feature>
<evidence type="ECO:0000313" key="2">
    <source>
        <dbReference type="EMBL" id="MDN3714010.1"/>
    </source>
</evidence>
<sequence>MRLTISLMRRDLRGLVELMQMDGQDALQGLLEDDLELTKILRRKLDLSALQRIAARLEEVLSRLRGTLVEAVRTPAETVETSTTDVENEQHYQSQKRN</sequence>
<organism evidence="2 3">
    <name type="scientific">Paracoccus cavernae</name>
    <dbReference type="NCBI Taxonomy" id="1571207"/>
    <lineage>
        <taxon>Bacteria</taxon>
        <taxon>Pseudomonadati</taxon>
        <taxon>Pseudomonadota</taxon>
        <taxon>Alphaproteobacteria</taxon>
        <taxon>Rhodobacterales</taxon>
        <taxon>Paracoccaceae</taxon>
        <taxon>Paracoccus</taxon>
    </lineage>
</organism>
<dbReference type="RefSeq" id="WP_377787659.1">
    <property type="nucleotide sequence ID" value="NZ_JBHUOC010000002.1"/>
</dbReference>
<accession>A0ABT8DFP9</accession>
<evidence type="ECO:0000256" key="1">
    <source>
        <dbReference type="SAM" id="MobiDB-lite"/>
    </source>
</evidence>
<dbReference type="Proteomes" id="UP001243846">
    <property type="component" value="Unassembled WGS sequence"/>
</dbReference>
<comment type="caution">
    <text evidence="2">The sequence shown here is derived from an EMBL/GenBank/DDBJ whole genome shotgun (WGS) entry which is preliminary data.</text>
</comment>